<accession>A0A0E9NKM2</accession>
<feature type="region of interest" description="Disordered" evidence="1">
    <location>
        <begin position="1"/>
        <end position="72"/>
    </location>
</feature>
<dbReference type="Proteomes" id="UP000033140">
    <property type="component" value="Unassembled WGS sequence"/>
</dbReference>
<comment type="caution">
    <text evidence="2">The sequence shown here is derived from an EMBL/GenBank/DDBJ whole genome shotgun (WGS) entry which is preliminary data.</text>
</comment>
<reference evidence="2 3" key="2">
    <citation type="journal article" date="2014" name="J. Gen. Appl. Microbiol.">
        <title>The early diverging ascomycetous budding yeast Saitoella complicata has three histone deacetylases belonging to the Clr6, Hos2, and Rpd3 lineages.</title>
        <authorList>
            <person name="Nishida H."/>
            <person name="Matsumoto T."/>
            <person name="Kondo S."/>
            <person name="Hamamoto M."/>
            <person name="Yoshikawa H."/>
        </authorList>
    </citation>
    <scope>NUCLEOTIDE SEQUENCE [LARGE SCALE GENOMIC DNA]</scope>
    <source>
        <strain evidence="2 3">NRRL Y-17804</strain>
    </source>
</reference>
<reference evidence="2 3" key="1">
    <citation type="journal article" date="2011" name="J. Gen. Appl. Microbiol.">
        <title>Draft genome sequencing of the enigmatic yeast Saitoella complicata.</title>
        <authorList>
            <person name="Nishida H."/>
            <person name="Hamamoto M."/>
            <person name="Sugiyama J."/>
        </authorList>
    </citation>
    <scope>NUCLEOTIDE SEQUENCE [LARGE SCALE GENOMIC DNA]</scope>
    <source>
        <strain evidence="2 3">NRRL Y-17804</strain>
    </source>
</reference>
<proteinExistence type="predicted"/>
<gene>
    <name evidence="2" type="ORF">G7K_4388-t1</name>
</gene>
<feature type="compositionally biased region" description="Basic and acidic residues" evidence="1">
    <location>
        <begin position="8"/>
        <end position="23"/>
    </location>
</feature>
<evidence type="ECO:0000256" key="1">
    <source>
        <dbReference type="SAM" id="MobiDB-lite"/>
    </source>
</evidence>
<name>A0A0E9NKM2_SAICN</name>
<organism evidence="2 3">
    <name type="scientific">Saitoella complicata (strain BCRC 22490 / CBS 7301 / JCM 7358 / NBRC 10748 / NRRL Y-17804)</name>
    <dbReference type="NCBI Taxonomy" id="698492"/>
    <lineage>
        <taxon>Eukaryota</taxon>
        <taxon>Fungi</taxon>
        <taxon>Dikarya</taxon>
        <taxon>Ascomycota</taxon>
        <taxon>Taphrinomycotina</taxon>
        <taxon>Taphrinomycotina incertae sedis</taxon>
        <taxon>Saitoella</taxon>
    </lineage>
</organism>
<sequence length="72" mass="8469">MSNTPKQQNEKPITKAKDKESKVHVYGTSHRTREGHEEQKRNPRQFKRKKVSDPLLFAPPLNKAHQNNPRRV</sequence>
<evidence type="ECO:0000313" key="2">
    <source>
        <dbReference type="EMBL" id="GAO50256.1"/>
    </source>
</evidence>
<feature type="compositionally biased region" description="Basic and acidic residues" evidence="1">
    <location>
        <begin position="31"/>
        <end position="41"/>
    </location>
</feature>
<evidence type="ECO:0000313" key="3">
    <source>
        <dbReference type="Proteomes" id="UP000033140"/>
    </source>
</evidence>
<reference evidence="2 3" key="3">
    <citation type="journal article" date="2015" name="Genome Announc.">
        <title>Draft Genome Sequence of the Archiascomycetous Yeast Saitoella complicata.</title>
        <authorList>
            <person name="Yamauchi K."/>
            <person name="Kondo S."/>
            <person name="Hamamoto M."/>
            <person name="Takahashi Y."/>
            <person name="Ogura Y."/>
            <person name="Hayashi T."/>
            <person name="Nishida H."/>
        </authorList>
    </citation>
    <scope>NUCLEOTIDE SEQUENCE [LARGE SCALE GENOMIC DNA]</scope>
    <source>
        <strain evidence="2 3">NRRL Y-17804</strain>
    </source>
</reference>
<protein>
    <submittedName>
        <fullName evidence="2">Uncharacterized protein</fullName>
    </submittedName>
</protein>
<dbReference type="AlphaFoldDB" id="A0A0E9NKM2"/>
<dbReference type="EMBL" id="BACD03000031">
    <property type="protein sequence ID" value="GAO50256.1"/>
    <property type="molecule type" value="Genomic_DNA"/>
</dbReference>
<keyword evidence="3" id="KW-1185">Reference proteome</keyword>